<accession>A0A1Y3G6J1</accession>
<dbReference type="AlphaFoldDB" id="A0A1Y3G6J1"/>
<sequence>MSTSPLSWKGPEDRRIRLKLLSVEDAAGLAQPDNLAVFLALQPSPSQQAGWGAVRTWAPQGDGADHGSGCVCCQGGSQLGRFLAGLMQERARGECVFFQTLCLICPAQDMAGLTQALQSDPLVFSLYGLEAVSSRFSCYC</sequence>
<evidence type="ECO:0000313" key="1">
    <source>
        <dbReference type="EMBL" id="OUJ06464.1"/>
    </source>
</evidence>
<gene>
    <name evidence="1" type="ORF">HK23_01380</name>
</gene>
<dbReference type="Proteomes" id="UP000242683">
    <property type="component" value="Unassembled WGS sequence"/>
</dbReference>
<protein>
    <submittedName>
        <fullName evidence="1">Uncharacterized protein</fullName>
    </submittedName>
</protein>
<organism evidence="1 2">
    <name type="scientific">Acetobacter malorum</name>
    <dbReference type="NCBI Taxonomy" id="178901"/>
    <lineage>
        <taxon>Bacteria</taxon>
        <taxon>Pseudomonadati</taxon>
        <taxon>Pseudomonadota</taxon>
        <taxon>Alphaproteobacteria</taxon>
        <taxon>Acetobacterales</taxon>
        <taxon>Acetobacteraceae</taxon>
        <taxon>Acetobacter</taxon>
    </lineage>
</organism>
<comment type="caution">
    <text evidence="1">The sequence shown here is derived from an EMBL/GenBank/DDBJ whole genome shotgun (WGS) entry which is preliminary data.</text>
</comment>
<dbReference type="OrthoDB" id="7220436at2"/>
<dbReference type="RefSeq" id="WP_143217490.1">
    <property type="nucleotide sequence ID" value="NZ_JOPG01000010.1"/>
</dbReference>
<proteinExistence type="predicted"/>
<evidence type="ECO:0000313" key="2">
    <source>
        <dbReference type="Proteomes" id="UP000242683"/>
    </source>
</evidence>
<name>A0A1Y3G6J1_9PROT</name>
<reference evidence="2" key="1">
    <citation type="submission" date="2014-06" db="EMBL/GenBank/DDBJ databases">
        <authorList>
            <person name="Winans N.J."/>
            <person name="Newell P.D."/>
            <person name="Douglas A.E."/>
        </authorList>
    </citation>
    <scope>NUCLEOTIDE SEQUENCE [LARGE SCALE GENOMIC DNA]</scope>
    <source>
        <strain evidence="2">DsW_057</strain>
    </source>
</reference>
<dbReference type="EMBL" id="JOPG01000010">
    <property type="protein sequence ID" value="OUJ06464.1"/>
    <property type="molecule type" value="Genomic_DNA"/>
</dbReference>